<organism evidence="2">
    <name type="scientific">hydrothermal vent metagenome</name>
    <dbReference type="NCBI Taxonomy" id="652676"/>
    <lineage>
        <taxon>unclassified sequences</taxon>
        <taxon>metagenomes</taxon>
        <taxon>ecological metagenomes</taxon>
    </lineage>
</organism>
<dbReference type="SUPFAM" id="SSF52540">
    <property type="entry name" value="P-loop containing nucleoside triphosphate hydrolases"/>
    <property type="match status" value="1"/>
</dbReference>
<feature type="domain" description="AAA" evidence="1">
    <location>
        <begin position="3"/>
        <end position="178"/>
    </location>
</feature>
<protein>
    <submittedName>
        <fullName evidence="2">Chromosome (Plasmid) partitioning protein ParA</fullName>
    </submittedName>
</protein>
<evidence type="ECO:0000259" key="1">
    <source>
        <dbReference type="Pfam" id="PF13614"/>
    </source>
</evidence>
<dbReference type="InterPro" id="IPR027417">
    <property type="entry name" value="P-loop_NTPase"/>
</dbReference>
<dbReference type="PANTHER" id="PTHR13696:SF52">
    <property type="entry name" value="PARA FAMILY PROTEIN CT_582"/>
    <property type="match status" value="1"/>
</dbReference>
<evidence type="ECO:0000313" key="2">
    <source>
        <dbReference type="EMBL" id="VAX15507.1"/>
    </source>
</evidence>
<reference evidence="2" key="1">
    <citation type="submission" date="2018-06" db="EMBL/GenBank/DDBJ databases">
        <authorList>
            <person name="Zhirakovskaya E."/>
        </authorList>
    </citation>
    <scope>NUCLEOTIDE SEQUENCE</scope>
</reference>
<sequence>MKKVICIANQKGGVGKTTTAVNLAACLAIADQNVLLLDIDPQGNATTGLGLPKNSDGANIYTAIMEGKIEPEMLRDTVVDRLKAIPSTTDLYGAEIELVTFERREYRLSALIEQISDDFDFVIIDCPPSLGMLTLNSLTAADSVIVPLQTEYYALEGLAQLDKTIGRVRDAFNPKLKIEGILFSMVDNRTTLSRQVMAEVKNYYGDNLFVTVIPRNVRLSEAPSHGKPIILYDVHCKGSDAFVDLANELIKKNKQEFLTTAEQEADETSQAPAEA</sequence>
<dbReference type="Gene3D" id="3.40.50.300">
    <property type="entry name" value="P-loop containing nucleotide triphosphate hydrolases"/>
    <property type="match status" value="1"/>
</dbReference>
<dbReference type="EMBL" id="UOGC01000011">
    <property type="protein sequence ID" value="VAX15507.1"/>
    <property type="molecule type" value="Genomic_DNA"/>
</dbReference>
<name>A0A3B1CFE1_9ZZZZ</name>
<dbReference type="InterPro" id="IPR050678">
    <property type="entry name" value="DNA_Partitioning_ATPase"/>
</dbReference>
<dbReference type="InterPro" id="IPR025669">
    <property type="entry name" value="AAA_dom"/>
</dbReference>
<dbReference type="FunFam" id="3.40.50.300:FF:000285">
    <property type="entry name" value="Sporulation initiation inhibitor Soj"/>
    <property type="match status" value="1"/>
</dbReference>
<dbReference type="CDD" id="cd02042">
    <property type="entry name" value="ParAB_family"/>
    <property type="match status" value="1"/>
</dbReference>
<dbReference type="PANTHER" id="PTHR13696">
    <property type="entry name" value="P-LOOP CONTAINING NUCLEOSIDE TRIPHOSPHATE HYDROLASE"/>
    <property type="match status" value="1"/>
</dbReference>
<accession>A0A3B1CFE1</accession>
<dbReference type="AlphaFoldDB" id="A0A3B1CFE1"/>
<gene>
    <name evidence="2" type="ORF">MNBD_NITROSPINAE01-925</name>
</gene>
<proteinExistence type="predicted"/>
<dbReference type="Pfam" id="PF13614">
    <property type="entry name" value="AAA_31"/>
    <property type="match status" value="1"/>
</dbReference>